<dbReference type="InterPro" id="IPR011250">
    <property type="entry name" value="OMP/PagP_B-barrel"/>
</dbReference>
<keyword evidence="1" id="KW-0732">Signal</keyword>
<dbReference type="EMBL" id="JACIJO010000003">
    <property type="protein sequence ID" value="MBB6328204.1"/>
    <property type="molecule type" value="Genomic_DNA"/>
</dbReference>
<accession>A0A841MUC9</accession>
<organism evidence="2 3">
    <name type="scientific">Algoriphagus iocasae</name>
    <dbReference type="NCBI Taxonomy" id="1836499"/>
    <lineage>
        <taxon>Bacteria</taxon>
        <taxon>Pseudomonadati</taxon>
        <taxon>Bacteroidota</taxon>
        <taxon>Cytophagia</taxon>
        <taxon>Cytophagales</taxon>
        <taxon>Cyclobacteriaceae</taxon>
        <taxon>Algoriphagus</taxon>
    </lineage>
</organism>
<dbReference type="AlphaFoldDB" id="A0A841MUC9"/>
<protein>
    <recommendedName>
        <fullName evidence="4">Outer membrane protein beta-barrel domain-containing protein</fullName>
    </recommendedName>
</protein>
<evidence type="ECO:0000256" key="1">
    <source>
        <dbReference type="SAM" id="SignalP"/>
    </source>
</evidence>
<feature type="chain" id="PRO_5032682909" description="Outer membrane protein beta-barrel domain-containing protein" evidence="1">
    <location>
        <begin position="33"/>
        <end position="388"/>
    </location>
</feature>
<dbReference type="Proteomes" id="UP000588604">
    <property type="component" value="Unassembled WGS sequence"/>
</dbReference>
<evidence type="ECO:0008006" key="4">
    <source>
        <dbReference type="Google" id="ProtNLM"/>
    </source>
</evidence>
<gene>
    <name evidence="2" type="ORF">FHS59_003847</name>
</gene>
<name>A0A841MUC9_9BACT</name>
<evidence type="ECO:0000313" key="2">
    <source>
        <dbReference type="EMBL" id="MBB6328204.1"/>
    </source>
</evidence>
<dbReference type="SUPFAM" id="SSF56925">
    <property type="entry name" value="OMPA-like"/>
    <property type="match status" value="1"/>
</dbReference>
<reference evidence="2 3" key="1">
    <citation type="submission" date="2020-08" db="EMBL/GenBank/DDBJ databases">
        <title>Genomic Encyclopedia of Type Strains, Phase IV (KMG-IV): sequencing the most valuable type-strain genomes for metagenomic binning, comparative biology and taxonomic classification.</title>
        <authorList>
            <person name="Goeker M."/>
        </authorList>
    </citation>
    <scope>NUCLEOTIDE SEQUENCE [LARGE SCALE GENOMIC DNA]</scope>
    <source>
        <strain evidence="2 3">DSM 102044</strain>
    </source>
</reference>
<sequence>MKKNVIPTANVRWNLLLASFLFLILLCEQANAQRIDPKKNDYIVLGDTAQSDGYIQDFPVENNTVIFYKRMKNHEYQKYSVKDVSEFFVKDRTFYRRNISFHGNEKLVFLQKIPHPKEDQIQLWKLTEDKDYYFLETAGSLSLLENDSYQQVFRDLLNNPILDPLIDITSLEEYSLIYLMETSESIAKPRTFNRTITFSAYLGYSFNSNHFKIDNSLLAPKVSGGGPTFGFNLEFFVNKSRNLSINLSPSLSLFDNQELLNTNKVGNRLETDYFLEYTALNFPILGRYYLDIQPNKWRAYGEFGYNYGLFNYKKLGFFQAHVEGSAVTTTVGEFELEKQYYGLIGGFGIEKYLKDAKSFSLGFRSTSLQSTNRSEKFVTMLGFIGYKF</sequence>
<evidence type="ECO:0000313" key="3">
    <source>
        <dbReference type="Proteomes" id="UP000588604"/>
    </source>
</evidence>
<feature type="signal peptide" evidence="1">
    <location>
        <begin position="1"/>
        <end position="32"/>
    </location>
</feature>
<proteinExistence type="predicted"/>
<comment type="caution">
    <text evidence="2">The sequence shown here is derived from an EMBL/GenBank/DDBJ whole genome shotgun (WGS) entry which is preliminary data.</text>
</comment>
<keyword evidence="3" id="KW-1185">Reference proteome</keyword>